<reference evidence="2" key="1">
    <citation type="submission" date="2014-09" db="EMBL/GenBank/DDBJ databases">
        <authorList>
            <person name="Magalhaes I.L.F."/>
            <person name="Oliveira U."/>
            <person name="Santos F.R."/>
            <person name="Vidigal T.H.D.A."/>
            <person name="Brescovit A.D."/>
            <person name="Santos A.J."/>
        </authorList>
    </citation>
    <scope>NUCLEOTIDE SEQUENCE</scope>
    <source>
        <tissue evidence="2">Shoot tissue taken approximately 20 cm above the soil surface</tissue>
    </source>
</reference>
<dbReference type="AlphaFoldDB" id="A0A0A9DH45"/>
<evidence type="ECO:0000313" key="2">
    <source>
        <dbReference type="EMBL" id="JAD86008.1"/>
    </source>
</evidence>
<accession>A0A0A9DH45</accession>
<sequence>MPGRIAMIYSDMLVDEARPFRYSSCSLLPSEQFLMACSTACLTTFSSTFSAWLSPPTASGQKVPAQDAVASSTLRPSSSNASRIETSSPGQVLSENTLTRNPPCPRVSTVTDGKELCLSAPSSHVIS</sequence>
<name>A0A0A9DH45_ARUDO</name>
<dbReference type="EMBL" id="GBRH01211887">
    <property type="protein sequence ID" value="JAD86008.1"/>
    <property type="molecule type" value="Transcribed_RNA"/>
</dbReference>
<reference evidence="2" key="2">
    <citation type="journal article" date="2015" name="Data Brief">
        <title>Shoot transcriptome of the giant reed, Arundo donax.</title>
        <authorList>
            <person name="Barrero R.A."/>
            <person name="Guerrero F.D."/>
            <person name="Moolhuijzen P."/>
            <person name="Goolsby J.A."/>
            <person name="Tidwell J."/>
            <person name="Bellgard S.E."/>
            <person name="Bellgard M.I."/>
        </authorList>
    </citation>
    <scope>NUCLEOTIDE SEQUENCE</scope>
    <source>
        <tissue evidence="2">Shoot tissue taken approximately 20 cm above the soil surface</tissue>
    </source>
</reference>
<feature type="compositionally biased region" description="Polar residues" evidence="1">
    <location>
        <begin position="69"/>
        <end position="100"/>
    </location>
</feature>
<evidence type="ECO:0000256" key="1">
    <source>
        <dbReference type="SAM" id="MobiDB-lite"/>
    </source>
</evidence>
<protein>
    <submittedName>
        <fullName evidence="2">Uncharacterized protein</fullName>
    </submittedName>
</protein>
<organism evidence="2">
    <name type="scientific">Arundo donax</name>
    <name type="common">Giant reed</name>
    <name type="synonym">Donax arundinaceus</name>
    <dbReference type="NCBI Taxonomy" id="35708"/>
    <lineage>
        <taxon>Eukaryota</taxon>
        <taxon>Viridiplantae</taxon>
        <taxon>Streptophyta</taxon>
        <taxon>Embryophyta</taxon>
        <taxon>Tracheophyta</taxon>
        <taxon>Spermatophyta</taxon>
        <taxon>Magnoliopsida</taxon>
        <taxon>Liliopsida</taxon>
        <taxon>Poales</taxon>
        <taxon>Poaceae</taxon>
        <taxon>PACMAD clade</taxon>
        <taxon>Arundinoideae</taxon>
        <taxon>Arundineae</taxon>
        <taxon>Arundo</taxon>
    </lineage>
</organism>
<feature type="region of interest" description="Disordered" evidence="1">
    <location>
        <begin position="55"/>
        <end position="107"/>
    </location>
</feature>
<proteinExistence type="predicted"/>